<name>A0A1X0RA98_RHIZD</name>
<sequence>MLMKSILIAVTVLIQSALASYFVSDDVLNLPRYKVSLLTTEKIPQSQLHDAAFSDQTMLMRDSYGQPFLCNIPQVDRDEAEHQEQMETETKDTQEDEQKLIERGLELLQPLENSCLQFYVTIEMGQKERHTINLSQ</sequence>
<feature type="region of interest" description="Disordered" evidence="1">
    <location>
        <begin position="76"/>
        <end position="97"/>
    </location>
</feature>
<dbReference type="GO" id="GO:0005788">
    <property type="term" value="C:endoplasmic reticulum lumen"/>
    <property type="evidence" value="ECO:0007669"/>
    <property type="project" value="TreeGrafter"/>
</dbReference>
<dbReference type="InterPro" id="IPR045149">
    <property type="entry name" value="OS-9-like"/>
</dbReference>
<protein>
    <submittedName>
        <fullName evidence="3">Uncharacterized protein</fullName>
    </submittedName>
</protein>
<accession>A0A1X0RA98</accession>
<evidence type="ECO:0000313" key="3">
    <source>
        <dbReference type="EMBL" id="ORE08922.1"/>
    </source>
</evidence>
<organism evidence="3">
    <name type="scientific">Rhizopus microsporus var. microsporus</name>
    <dbReference type="NCBI Taxonomy" id="86635"/>
    <lineage>
        <taxon>Eukaryota</taxon>
        <taxon>Fungi</taxon>
        <taxon>Fungi incertae sedis</taxon>
        <taxon>Mucoromycota</taxon>
        <taxon>Mucoromycotina</taxon>
        <taxon>Mucoromycetes</taxon>
        <taxon>Mucorales</taxon>
        <taxon>Mucorineae</taxon>
        <taxon>Rhizopodaceae</taxon>
        <taxon>Rhizopus</taxon>
    </lineage>
</organism>
<evidence type="ECO:0000256" key="1">
    <source>
        <dbReference type="SAM" id="MobiDB-lite"/>
    </source>
</evidence>
<dbReference type="VEuPathDB" id="FungiDB:BCV72DRAFT_79333"/>
<proteinExistence type="predicted"/>
<feature type="chain" id="PRO_5012416666" evidence="2">
    <location>
        <begin position="20"/>
        <end position="136"/>
    </location>
</feature>
<dbReference type="PANTHER" id="PTHR15414:SF0">
    <property type="entry name" value="ENDOPLASMIC RETICULUM LECTIN 1"/>
    <property type="match status" value="1"/>
</dbReference>
<dbReference type="Proteomes" id="UP000242414">
    <property type="component" value="Unassembled WGS sequence"/>
</dbReference>
<gene>
    <name evidence="3" type="ORF">BCV72DRAFT_79333</name>
</gene>
<dbReference type="GO" id="GO:0030968">
    <property type="term" value="P:endoplasmic reticulum unfolded protein response"/>
    <property type="evidence" value="ECO:0007669"/>
    <property type="project" value="InterPro"/>
</dbReference>
<dbReference type="AlphaFoldDB" id="A0A1X0RA98"/>
<dbReference type="OrthoDB" id="448954at2759"/>
<dbReference type="GO" id="GO:0030970">
    <property type="term" value="P:retrograde protein transport, ER to cytosol"/>
    <property type="evidence" value="ECO:0007669"/>
    <property type="project" value="TreeGrafter"/>
</dbReference>
<keyword evidence="2" id="KW-0732">Signal</keyword>
<feature type="signal peptide" evidence="2">
    <location>
        <begin position="1"/>
        <end position="19"/>
    </location>
</feature>
<dbReference type="PANTHER" id="PTHR15414">
    <property type="entry name" value="OS-9-RELATED"/>
    <property type="match status" value="1"/>
</dbReference>
<reference evidence="3" key="1">
    <citation type="journal article" date="2016" name="Proc. Natl. Acad. Sci. U.S.A.">
        <title>Lipid metabolic changes in an early divergent fungus govern the establishment of a mutualistic symbiosis with endobacteria.</title>
        <authorList>
            <person name="Lastovetsky O.A."/>
            <person name="Gaspar M.L."/>
            <person name="Mondo S.J."/>
            <person name="LaButti K.M."/>
            <person name="Sandor L."/>
            <person name="Grigoriev I.V."/>
            <person name="Henry S.A."/>
            <person name="Pawlowska T.E."/>
        </authorList>
    </citation>
    <scope>NUCLEOTIDE SEQUENCE [LARGE SCALE GENOMIC DNA]</scope>
    <source>
        <strain evidence="3">ATCC 52814</strain>
    </source>
</reference>
<evidence type="ECO:0000256" key="2">
    <source>
        <dbReference type="SAM" id="SignalP"/>
    </source>
</evidence>
<dbReference type="EMBL" id="KV921882">
    <property type="protein sequence ID" value="ORE08922.1"/>
    <property type="molecule type" value="Genomic_DNA"/>
</dbReference>